<evidence type="ECO:0000313" key="3">
    <source>
        <dbReference type="Proteomes" id="UP001182277"/>
    </source>
</evidence>
<dbReference type="RefSeq" id="WP_032649158.1">
    <property type="nucleotide sequence ID" value="NZ_BLXH01000159.1"/>
</dbReference>
<evidence type="ECO:0000313" key="2">
    <source>
        <dbReference type="EMBL" id="MDS0021612.1"/>
    </source>
</evidence>
<gene>
    <name evidence="2" type="ORF">PTZ61_23320</name>
</gene>
<dbReference type="AlphaFoldDB" id="A0AAE4J7W8"/>
<protein>
    <recommendedName>
        <fullName evidence="1">DUF6602 domain-containing protein</fullName>
    </recommendedName>
</protein>
<name>A0AAE4J7W8_9ENTR</name>
<dbReference type="CDD" id="cd21173">
    <property type="entry name" value="NucC-like"/>
    <property type="match status" value="1"/>
</dbReference>
<evidence type="ECO:0000259" key="1">
    <source>
        <dbReference type="Pfam" id="PF20247"/>
    </source>
</evidence>
<feature type="domain" description="DUF6602" evidence="1">
    <location>
        <begin position="24"/>
        <end position="125"/>
    </location>
</feature>
<dbReference type="InterPro" id="IPR046537">
    <property type="entry name" value="DUF6602"/>
</dbReference>
<sequence length="326" mass="35848">MENKNQYQALLRGKVAAAIAQARSAADVTHKGVKGAVLEILLSKLFRPLLPADIGVGTGQIIDAFGNAPSPQIDIVIYNKEILPPVLIDENVGIFPIESVLYTIEVKTTLNAKELKSANDSAKKIITTFKYLPGKLDEKGKRVNHSISKPRAVLFALNSNLKEGGLTEAERYIKSYQPDKPYLSAICVAGREYCYEDRDCWVSMKTPEDHDETLNLLAGITNTYREVSLSRGYPQLGYYIASDRGGYALTPSTNLPKLTVICEQCGNQDEIICTFDQDDFKIINGTISNDTLCECGGKLTSAKGNYVIKGGRLREIAPLGPMEFKF</sequence>
<reference evidence="2" key="1">
    <citation type="submission" date="2023-02" db="EMBL/GenBank/DDBJ databases">
        <title>NDM-1 &amp; ACT-7 co producing ST 133 Enterobacter.</title>
        <authorList>
            <person name="Halder G."/>
            <person name="Chaudhuri B."/>
            <person name="Dutta S."/>
        </authorList>
    </citation>
    <scope>NUCLEOTIDE SEQUENCE</scope>
    <source>
        <strain evidence="2">PEER 323</strain>
    </source>
</reference>
<dbReference type="Proteomes" id="UP001182277">
    <property type="component" value="Unassembled WGS sequence"/>
</dbReference>
<dbReference type="EMBL" id="JARDRS010000023">
    <property type="protein sequence ID" value="MDS0021612.1"/>
    <property type="molecule type" value="Genomic_DNA"/>
</dbReference>
<organism evidence="2 3">
    <name type="scientific">Enterobacter hormaechei subsp. steigerwaltii</name>
    <dbReference type="NCBI Taxonomy" id="299766"/>
    <lineage>
        <taxon>Bacteria</taxon>
        <taxon>Pseudomonadati</taxon>
        <taxon>Pseudomonadota</taxon>
        <taxon>Gammaproteobacteria</taxon>
        <taxon>Enterobacterales</taxon>
        <taxon>Enterobacteriaceae</taxon>
        <taxon>Enterobacter</taxon>
        <taxon>Enterobacter cloacae complex</taxon>
    </lineage>
</organism>
<dbReference type="Pfam" id="PF20247">
    <property type="entry name" value="DUF6602"/>
    <property type="match status" value="1"/>
</dbReference>
<accession>A0AAE4J7W8</accession>
<proteinExistence type="predicted"/>
<comment type="caution">
    <text evidence="2">The sequence shown here is derived from an EMBL/GenBank/DDBJ whole genome shotgun (WGS) entry which is preliminary data.</text>
</comment>